<dbReference type="Proteomes" id="UP000268084">
    <property type="component" value="Chromosome"/>
</dbReference>
<dbReference type="EMBL" id="CP034170">
    <property type="protein sequence ID" value="AZI59652.1"/>
    <property type="molecule type" value="Genomic_DNA"/>
</dbReference>
<dbReference type="CDD" id="cd06261">
    <property type="entry name" value="TM_PBP2"/>
    <property type="match status" value="1"/>
</dbReference>
<evidence type="ECO:0000313" key="10">
    <source>
        <dbReference type="Proteomes" id="UP000268084"/>
    </source>
</evidence>
<feature type="transmembrane region" description="Helical" evidence="7">
    <location>
        <begin position="242"/>
        <end position="267"/>
    </location>
</feature>
<gene>
    <name evidence="9" type="ORF">EH165_14530</name>
</gene>
<feature type="transmembrane region" description="Helical" evidence="7">
    <location>
        <begin position="28"/>
        <end position="47"/>
    </location>
</feature>
<keyword evidence="4 7" id="KW-0812">Transmembrane</keyword>
<dbReference type="AlphaFoldDB" id="A0A3G8ZQR8"/>
<feature type="transmembrane region" description="Helical" evidence="7">
    <location>
        <begin position="140"/>
        <end position="161"/>
    </location>
</feature>
<comment type="subcellular location">
    <subcellularLocation>
        <location evidence="1 7">Cell membrane</location>
        <topology evidence="1 7">Multi-pass membrane protein</topology>
    </subcellularLocation>
</comment>
<evidence type="ECO:0000256" key="4">
    <source>
        <dbReference type="ARBA" id="ARBA00022692"/>
    </source>
</evidence>
<keyword evidence="10" id="KW-1185">Reference proteome</keyword>
<keyword evidence="2 7" id="KW-0813">Transport</keyword>
<feature type="transmembrane region" description="Helical" evidence="7">
    <location>
        <begin position="199"/>
        <end position="221"/>
    </location>
</feature>
<evidence type="ECO:0000256" key="5">
    <source>
        <dbReference type="ARBA" id="ARBA00022989"/>
    </source>
</evidence>
<proteinExistence type="inferred from homology"/>
<evidence type="ECO:0000313" key="9">
    <source>
        <dbReference type="EMBL" id="AZI59652.1"/>
    </source>
</evidence>
<keyword evidence="3" id="KW-1003">Cell membrane</keyword>
<comment type="similarity">
    <text evidence="7">Belongs to the binding-protein-dependent transport system permease family.</text>
</comment>
<dbReference type="PANTHER" id="PTHR30193">
    <property type="entry name" value="ABC TRANSPORTER PERMEASE PROTEIN"/>
    <property type="match status" value="1"/>
</dbReference>
<dbReference type="GO" id="GO:0005886">
    <property type="term" value="C:plasma membrane"/>
    <property type="evidence" value="ECO:0007669"/>
    <property type="project" value="UniProtKB-SubCell"/>
</dbReference>
<protein>
    <submittedName>
        <fullName evidence="9">Sugar ABC transporter permease</fullName>
    </submittedName>
</protein>
<accession>A0A3G8ZQR8</accession>
<dbReference type="PANTHER" id="PTHR30193:SF18">
    <property type="entry name" value="OSMOPROTECTIVE COMPOUNDS UPTAKE PERMEASE PROTEIN GGTC"/>
    <property type="match status" value="1"/>
</dbReference>
<organism evidence="9 10">
    <name type="scientific">Nakamurella antarctica</name>
    <dbReference type="NCBI Taxonomy" id="1902245"/>
    <lineage>
        <taxon>Bacteria</taxon>
        <taxon>Bacillati</taxon>
        <taxon>Actinomycetota</taxon>
        <taxon>Actinomycetes</taxon>
        <taxon>Nakamurellales</taxon>
        <taxon>Nakamurellaceae</taxon>
        <taxon>Nakamurella</taxon>
    </lineage>
</organism>
<dbReference type="PROSITE" id="PS50928">
    <property type="entry name" value="ABC_TM1"/>
    <property type="match status" value="1"/>
</dbReference>
<evidence type="ECO:0000256" key="6">
    <source>
        <dbReference type="ARBA" id="ARBA00023136"/>
    </source>
</evidence>
<feature type="transmembrane region" description="Helical" evidence="7">
    <location>
        <begin position="103"/>
        <end position="128"/>
    </location>
</feature>
<dbReference type="InterPro" id="IPR000515">
    <property type="entry name" value="MetI-like"/>
</dbReference>
<dbReference type="OrthoDB" id="9805974at2"/>
<sequence>MVVAILLFALIVGAIIVAVDRPKIPNWLVVGGFLGPVVLVIGGGLFYPALRTLWVSFTATRDALGDNGKKIINPSTGQVTKEDYFYGFGNYGKIFSDGALQKVLLNTAMWVILVPLIATAIGLVYAVIIDRSRFEKFAKVLIFTPMAISMVGASIIWGFVYDFKDPSVVDNQIGLANQVLVWLGLNPVDFLRYWPWNTFALIVVMIWIQAGFAMTLLSAAIKGIPDDVIEAAKIDGASGMRLFRSITIPSIRPTLVVVITTIAMTSLKSFDIVRTMSRSNEEMSVVANEFYTQQFTRGQPAIAAALAVLLFIIVIPIIVYNVRQMRISEGMR</sequence>
<keyword evidence="5 7" id="KW-1133">Transmembrane helix</keyword>
<dbReference type="GO" id="GO:0055085">
    <property type="term" value="P:transmembrane transport"/>
    <property type="evidence" value="ECO:0007669"/>
    <property type="project" value="InterPro"/>
</dbReference>
<dbReference type="SUPFAM" id="SSF161098">
    <property type="entry name" value="MetI-like"/>
    <property type="match status" value="1"/>
</dbReference>
<evidence type="ECO:0000256" key="3">
    <source>
        <dbReference type="ARBA" id="ARBA00022475"/>
    </source>
</evidence>
<reference evidence="9 10" key="1">
    <citation type="submission" date="2018-11" db="EMBL/GenBank/DDBJ databases">
        <authorList>
            <person name="Da X."/>
        </authorList>
    </citation>
    <scope>NUCLEOTIDE SEQUENCE [LARGE SCALE GENOMIC DNA]</scope>
    <source>
        <strain evidence="9 10">S14-144</strain>
    </source>
</reference>
<dbReference type="Pfam" id="PF00528">
    <property type="entry name" value="BPD_transp_1"/>
    <property type="match status" value="1"/>
</dbReference>
<feature type="transmembrane region" description="Helical" evidence="7">
    <location>
        <begin position="301"/>
        <end position="322"/>
    </location>
</feature>
<feature type="domain" description="ABC transmembrane type-1" evidence="8">
    <location>
        <begin position="104"/>
        <end position="321"/>
    </location>
</feature>
<dbReference type="InterPro" id="IPR035906">
    <property type="entry name" value="MetI-like_sf"/>
</dbReference>
<dbReference type="KEGG" id="nak:EH165_14530"/>
<dbReference type="Gene3D" id="1.10.3720.10">
    <property type="entry name" value="MetI-like"/>
    <property type="match status" value="1"/>
</dbReference>
<name>A0A3G8ZQR8_9ACTN</name>
<reference evidence="9 10" key="2">
    <citation type="submission" date="2018-12" db="EMBL/GenBank/DDBJ databases">
        <title>Nakamurella antarcticus sp. nov., isolated from Antarctica South Shetland Islands soil.</title>
        <authorList>
            <person name="Peng F."/>
        </authorList>
    </citation>
    <scope>NUCLEOTIDE SEQUENCE [LARGE SCALE GENOMIC DNA]</scope>
    <source>
        <strain evidence="9 10">S14-144</strain>
    </source>
</reference>
<evidence type="ECO:0000256" key="2">
    <source>
        <dbReference type="ARBA" id="ARBA00022448"/>
    </source>
</evidence>
<evidence type="ECO:0000256" key="1">
    <source>
        <dbReference type="ARBA" id="ARBA00004651"/>
    </source>
</evidence>
<evidence type="ECO:0000256" key="7">
    <source>
        <dbReference type="RuleBase" id="RU363032"/>
    </source>
</evidence>
<evidence type="ECO:0000259" key="8">
    <source>
        <dbReference type="PROSITE" id="PS50928"/>
    </source>
</evidence>
<keyword evidence="6 7" id="KW-0472">Membrane</keyword>
<dbReference type="InterPro" id="IPR051393">
    <property type="entry name" value="ABC_transporter_permease"/>
</dbReference>